<dbReference type="RefSeq" id="WP_111271749.1">
    <property type="nucleotide sequence ID" value="NZ_QKWW01000055.1"/>
</dbReference>
<dbReference type="Proteomes" id="UP000249204">
    <property type="component" value="Unassembled WGS sequence"/>
</dbReference>
<evidence type="ECO:0000313" key="2">
    <source>
        <dbReference type="Proteomes" id="UP000249204"/>
    </source>
</evidence>
<comment type="caution">
    <text evidence="1">The sequence shown here is derived from an EMBL/GenBank/DDBJ whole genome shotgun (WGS) entry which is preliminary data.</text>
</comment>
<evidence type="ECO:0000313" key="1">
    <source>
        <dbReference type="EMBL" id="PZT54105.1"/>
    </source>
</evidence>
<gene>
    <name evidence="1" type="ORF">DN757_18925</name>
</gene>
<accession>A0A2W6NEI7</accession>
<dbReference type="EMBL" id="QKWW01000055">
    <property type="protein sequence ID" value="PZT54105.1"/>
    <property type="molecule type" value="Genomic_DNA"/>
</dbReference>
<proteinExistence type="predicted"/>
<sequence>MQIPLSEILKIKDIDKFSYNLEEGALGEMEIRQMLESKWEYNGREISGQNLLKILDFIKVEMLADQGQQKA</sequence>
<dbReference type="AlphaFoldDB" id="A0A2W6NEI7"/>
<organism evidence="1 2">
    <name type="scientific">Paenibacillus silvae</name>
    <dbReference type="NCBI Taxonomy" id="1325358"/>
    <lineage>
        <taxon>Bacteria</taxon>
        <taxon>Bacillati</taxon>
        <taxon>Bacillota</taxon>
        <taxon>Bacilli</taxon>
        <taxon>Bacillales</taxon>
        <taxon>Paenibacillaceae</taxon>
        <taxon>Paenibacillus</taxon>
    </lineage>
</organism>
<protein>
    <submittedName>
        <fullName evidence="1">Uncharacterized protein</fullName>
    </submittedName>
</protein>
<reference evidence="1 2" key="1">
    <citation type="submission" date="2018-06" db="EMBL/GenBank/DDBJ databases">
        <title>Isolation of heavy metals resistant Paenibacillus silvae NC2 from Gold-Copper mine in ZiJin, China.</title>
        <authorList>
            <person name="Xu J."/>
            <person name="Mazhar H.S."/>
            <person name="Rensing C."/>
        </authorList>
    </citation>
    <scope>NUCLEOTIDE SEQUENCE [LARGE SCALE GENOMIC DNA]</scope>
    <source>
        <strain evidence="1 2">NC2</strain>
    </source>
</reference>
<name>A0A2W6NEI7_9BACL</name>